<evidence type="ECO:0000256" key="1">
    <source>
        <dbReference type="SAM" id="MobiDB-lite"/>
    </source>
</evidence>
<reference evidence="3 4" key="1">
    <citation type="submission" date="2018-08" db="EMBL/GenBank/DDBJ databases">
        <title>Aeromicrobium sp. M2KJ-4, whole genome shotgun sequence.</title>
        <authorList>
            <person name="Tuo L."/>
        </authorList>
    </citation>
    <scope>NUCLEOTIDE SEQUENCE [LARGE SCALE GENOMIC DNA]</scope>
    <source>
        <strain evidence="3 4">M2KJ-4</strain>
    </source>
</reference>
<dbReference type="AlphaFoldDB" id="A0A371P2S6"/>
<organism evidence="3 4">
    <name type="scientific">Aeromicrobium endophyticum</name>
    <dbReference type="NCBI Taxonomy" id="2292704"/>
    <lineage>
        <taxon>Bacteria</taxon>
        <taxon>Bacillati</taxon>
        <taxon>Actinomycetota</taxon>
        <taxon>Actinomycetes</taxon>
        <taxon>Propionibacteriales</taxon>
        <taxon>Nocardioidaceae</taxon>
        <taxon>Aeromicrobium</taxon>
    </lineage>
</organism>
<evidence type="ECO:0000256" key="2">
    <source>
        <dbReference type="SAM" id="Phobius"/>
    </source>
</evidence>
<feature type="region of interest" description="Disordered" evidence="1">
    <location>
        <begin position="1"/>
        <end position="21"/>
    </location>
</feature>
<dbReference type="OrthoDB" id="3745845at2"/>
<dbReference type="Proteomes" id="UP000265581">
    <property type="component" value="Unassembled WGS sequence"/>
</dbReference>
<name>A0A371P2S6_9ACTN</name>
<comment type="caution">
    <text evidence="3">The sequence shown here is derived from an EMBL/GenBank/DDBJ whole genome shotgun (WGS) entry which is preliminary data.</text>
</comment>
<gene>
    <name evidence="3" type="ORF">DX116_11705</name>
</gene>
<evidence type="ECO:0000313" key="4">
    <source>
        <dbReference type="Proteomes" id="UP000265581"/>
    </source>
</evidence>
<evidence type="ECO:0000313" key="3">
    <source>
        <dbReference type="EMBL" id="REK69850.1"/>
    </source>
</evidence>
<dbReference type="EMBL" id="QUBR01000002">
    <property type="protein sequence ID" value="REK69850.1"/>
    <property type="molecule type" value="Genomic_DNA"/>
</dbReference>
<keyword evidence="2" id="KW-0812">Transmembrane</keyword>
<accession>A0A371P2S6</accession>
<keyword evidence="2" id="KW-1133">Transmembrane helix</keyword>
<dbReference type="RefSeq" id="WP_119704448.1">
    <property type="nucleotide sequence ID" value="NZ_JBHSOI010000002.1"/>
</dbReference>
<proteinExistence type="predicted"/>
<feature type="transmembrane region" description="Helical" evidence="2">
    <location>
        <begin position="35"/>
        <end position="56"/>
    </location>
</feature>
<sequence>MRDAEGLDAATSGTYPPERNTWQFDPPVVSTGWRWLAGAVGVVGLLASGVLVVVLASSDSGDSPTTIDDDRLTSVIAAHCALMTSTVASLPVTGTAQRRSDAIRDQDRAIRIMLGSIRDDAPSAIRADRPAERWLRDWDRLVGAREVLAAELLRDPNAVLEVPLDADGAPLTDRMDDVWPGDPVCPVPTAIASADERSEA</sequence>
<keyword evidence="4" id="KW-1185">Reference proteome</keyword>
<keyword evidence="2" id="KW-0472">Membrane</keyword>
<protein>
    <submittedName>
        <fullName evidence="3">Uncharacterized protein</fullName>
    </submittedName>
</protein>